<organism evidence="4 5">
    <name type="scientific">Castellaniella hirudinis</name>
    <dbReference type="NCBI Taxonomy" id="1144617"/>
    <lineage>
        <taxon>Bacteria</taxon>
        <taxon>Pseudomonadati</taxon>
        <taxon>Pseudomonadota</taxon>
        <taxon>Betaproteobacteria</taxon>
        <taxon>Burkholderiales</taxon>
        <taxon>Alcaligenaceae</taxon>
        <taxon>Castellaniella</taxon>
    </lineage>
</organism>
<evidence type="ECO:0000313" key="5">
    <source>
        <dbReference type="Proteomes" id="UP001595756"/>
    </source>
</evidence>
<dbReference type="SUPFAM" id="SSF56925">
    <property type="entry name" value="OMPA-like"/>
    <property type="match status" value="1"/>
</dbReference>
<dbReference type="Gene3D" id="2.40.160.90">
    <property type="match status" value="1"/>
</dbReference>
<dbReference type="RefSeq" id="WP_376811276.1">
    <property type="nucleotide sequence ID" value="NZ_JBHSDY010000001.1"/>
</dbReference>
<dbReference type="InterPro" id="IPR054536">
    <property type="entry name" value="HphA_C"/>
</dbReference>
<proteinExistence type="predicted"/>
<evidence type="ECO:0000313" key="4">
    <source>
        <dbReference type="EMBL" id="MFC4296697.1"/>
    </source>
</evidence>
<reference evidence="5" key="1">
    <citation type="journal article" date="2019" name="Int. J. Syst. Evol. Microbiol.">
        <title>The Global Catalogue of Microorganisms (GCM) 10K type strain sequencing project: providing services to taxonomists for standard genome sequencing and annotation.</title>
        <authorList>
            <consortium name="The Broad Institute Genomics Platform"/>
            <consortium name="The Broad Institute Genome Sequencing Center for Infectious Disease"/>
            <person name="Wu L."/>
            <person name="Ma J."/>
        </authorList>
    </citation>
    <scope>NUCLEOTIDE SEQUENCE [LARGE SCALE GENOMIC DNA]</scope>
    <source>
        <strain evidence="5">CGMCC 1.19029</strain>
    </source>
</reference>
<sequence length="295" mass="30219">MKRSLSRALLGASLALAASHAPAATVLGDSFNDANVKAAPSALFGSGNAGLIFNGGSAAIDLAGGPIAQSNNAINRGPDASGNYYLKGSDINFLAGLILGDTQIAQVWRNDVAYNGDTTTINSVRQMIVPPLPFMPDFGGLVIGKVDGSPVYFGEWAPKGPNYSAPDNADLNMGSADRTVWYVGENPTTAMPTLVNAQYNVIGINQHNPENPSLYQGVLTANYGSGGGYLNGSITRGSDAVNFGTNATAITSTGAFSKGTEISGQFYGAQAEALAGIYTGGSSVQDHVAFGGARQ</sequence>
<comment type="subcellular location">
    <subcellularLocation>
        <location evidence="1">Cell outer membrane</location>
    </subcellularLocation>
</comment>
<protein>
    <submittedName>
        <fullName evidence="4">Slam-dependent surface lipoprotein</fullName>
    </submittedName>
</protein>
<dbReference type="Pfam" id="PF22829">
    <property type="entry name" value="HphA_C"/>
    <property type="match status" value="1"/>
</dbReference>
<feature type="signal peptide" evidence="2">
    <location>
        <begin position="1"/>
        <end position="23"/>
    </location>
</feature>
<evidence type="ECO:0000256" key="2">
    <source>
        <dbReference type="SAM" id="SignalP"/>
    </source>
</evidence>
<dbReference type="EMBL" id="JBHSDY010000001">
    <property type="protein sequence ID" value="MFC4296697.1"/>
    <property type="molecule type" value="Genomic_DNA"/>
</dbReference>
<gene>
    <name evidence="4" type="ORF">ACFO0J_01425</name>
</gene>
<feature type="chain" id="PRO_5046910197" evidence="2">
    <location>
        <begin position="24"/>
        <end position="295"/>
    </location>
</feature>
<comment type="caution">
    <text evidence="4">The sequence shown here is derived from an EMBL/GenBank/DDBJ whole genome shotgun (WGS) entry which is preliminary data.</text>
</comment>
<accession>A0ABV8RTU8</accession>
<keyword evidence="4" id="KW-0449">Lipoprotein</keyword>
<name>A0ABV8RTU8_9BURK</name>
<dbReference type="InterPro" id="IPR011250">
    <property type="entry name" value="OMP/PagP_B-barrel"/>
</dbReference>
<keyword evidence="5" id="KW-1185">Reference proteome</keyword>
<keyword evidence="2" id="KW-0732">Signal</keyword>
<evidence type="ECO:0000259" key="3">
    <source>
        <dbReference type="Pfam" id="PF22829"/>
    </source>
</evidence>
<dbReference type="Proteomes" id="UP001595756">
    <property type="component" value="Unassembled WGS sequence"/>
</dbReference>
<dbReference type="InterPro" id="IPR054843">
    <property type="entry name" value="Slam_hemophilin_C"/>
</dbReference>
<evidence type="ECO:0000256" key="1">
    <source>
        <dbReference type="ARBA" id="ARBA00004442"/>
    </source>
</evidence>
<dbReference type="NCBIfam" id="NF041636">
    <property type="entry name" value="slam_lipo"/>
    <property type="match status" value="1"/>
</dbReference>
<feature type="domain" description="HphA C-terminal" evidence="3">
    <location>
        <begin position="189"/>
        <end position="293"/>
    </location>
</feature>